<dbReference type="InterPro" id="IPR007138">
    <property type="entry name" value="ABM_dom"/>
</dbReference>
<reference evidence="2 3" key="1">
    <citation type="submission" date="2018-03" db="EMBL/GenBank/DDBJ databases">
        <title>Rhodobacter veldkampii.</title>
        <authorList>
            <person name="Meyer T.E."/>
            <person name="Miller S."/>
            <person name="Lodha T."/>
            <person name="Gandham S."/>
            <person name="Chintalapati S."/>
            <person name="Chintalapati V.R."/>
        </authorList>
    </citation>
    <scope>NUCLEOTIDE SEQUENCE [LARGE SCALE GENOMIC DNA]</scope>
    <source>
        <strain evidence="2 3">DSM 11550</strain>
    </source>
</reference>
<dbReference type="InterPro" id="IPR011008">
    <property type="entry name" value="Dimeric_a/b-barrel"/>
</dbReference>
<dbReference type="EMBL" id="PZKF01000020">
    <property type="protein sequence ID" value="PTE17311.1"/>
    <property type="molecule type" value="Genomic_DNA"/>
</dbReference>
<keyword evidence="3" id="KW-1185">Reference proteome</keyword>
<dbReference type="RefSeq" id="WP_107325197.1">
    <property type="nucleotide sequence ID" value="NZ_NHSP01000041.1"/>
</dbReference>
<dbReference type="SUPFAM" id="SSF54909">
    <property type="entry name" value="Dimeric alpha+beta barrel"/>
    <property type="match status" value="1"/>
</dbReference>
<dbReference type="GO" id="GO:0004497">
    <property type="term" value="F:monooxygenase activity"/>
    <property type="evidence" value="ECO:0007669"/>
    <property type="project" value="UniProtKB-KW"/>
</dbReference>
<dbReference type="AlphaFoldDB" id="A0A2T4JHC4"/>
<organism evidence="2 3">
    <name type="scientific">Phaeovulum veldkampii DSM 11550</name>
    <dbReference type="NCBI Taxonomy" id="1185920"/>
    <lineage>
        <taxon>Bacteria</taxon>
        <taxon>Pseudomonadati</taxon>
        <taxon>Pseudomonadota</taxon>
        <taxon>Alphaproteobacteria</taxon>
        <taxon>Rhodobacterales</taxon>
        <taxon>Paracoccaceae</taxon>
        <taxon>Phaeovulum</taxon>
    </lineage>
</organism>
<accession>A0A2T4JHC4</accession>
<evidence type="ECO:0000313" key="2">
    <source>
        <dbReference type="EMBL" id="PTE17311.1"/>
    </source>
</evidence>
<gene>
    <name evidence="2" type="ORF">C5F46_09935</name>
</gene>
<dbReference type="Pfam" id="PF03992">
    <property type="entry name" value="ABM"/>
    <property type="match status" value="1"/>
</dbReference>
<keyword evidence="2" id="KW-0560">Oxidoreductase</keyword>
<evidence type="ECO:0000259" key="1">
    <source>
        <dbReference type="Pfam" id="PF03992"/>
    </source>
</evidence>
<name>A0A2T4JHC4_9RHOB</name>
<sequence>MNDETRADDATGPVRLSGKLICSCLMDVEVIKANLPEHVRLSLQEPGCPSFKVWQTDDQLVWGIEESFIDPSAFAHHQQRTRASAWWAATAEIPRSYTITGLRSE</sequence>
<evidence type="ECO:0000313" key="3">
    <source>
        <dbReference type="Proteomes" id="UP000241899"/>
    </source>
</evidence>
<dbReference type="OrthoDB" id="9797178at2"/>
<proteinExistence type="predicted"/>
<keyword evidence="2" id="KW-0503">Monooxygenase</keyword>
<feature type="domain" description="ABM" evidence="1">
    <location>
        <begin position="34"/>
        <end position="86"/>
    </location>
</feature>
<comment type="caution">
    <text evidence="2">The sequence shown here is derived from an EMBL/GenBank/DDBJ whole genome shotgun (WGS) entry which is preliminary data.</text>
</comment>
<dbReference type="Proteomes" id="UP000241899">
    <property type="component" value="Unassembled WGS sequence"/>
</dbReference>
<dbReference type="Gene3D" id="3.30.70.100">
    <property type="match status" value="1"/>
</dbReference>
<protein>
    <submittedName>
        <fullName evidence="2">Antibiotic biosynthesis monooxygenase</fullName>
    </submittedName>
</protein>